<keyword evidence="4" id="KW-0808">Transferase</keyword>
<feature type="domain" description="Protein kinase" evidence="12">
    <location>
        <begin position="8"/>
        <end position="287"/>
    </location>
</feature>
<dbReference type="InterPro" id="IPR008271">
    <property type="entry name" value="Ser/Thr_kinase_AS"/>
</dbReference>
<dbReference type="PANTHER" id="PTHR43895">
    <property type="entry name" value="CALCIUM/CALMODULIN-DEPENDENT PROTEIN KINASE KINASE-RELATED"/>
    <property type="match status" value="1"/>
</dbReference>
<gene>
    <name evidence="13" type="primary">Contig5018.g5369</name>
    <name evidence="13" type="ORF">STYLEM_13949</name>
</gene>
<reference evidence="13 14" key="1">
    <citation type="submission" date="2014-06" db="EMBL/GenBank/DDBJ databases">
        <authorList>
            <person name="Swart Estienne"/>
        </authorList>
    </citation>
    <scope>NUCLEOTIDE SEQUENCE [LARGE SCALE GENOMIC DNA]</scope>
    <source>
        <strain evidence="13 14">130c</strain>
    </source>
</reference>
<name>A0A078AR51_STYLE</name>
<evidence type="ECO:0000256" key="7">
    <source>
        <dbReference type="ARBA" id="ARBA00022840"/>
    </source>
</evidence>
<dbReference type="InterPro" id="IPR000719">
    <property type="entry name" value="Prot_kinase_dom"/>
</dbReference>
<dbReference type="PROSITE" id="PS00107">
    <property type="entry name" value="PROTEIN_KINASE_ATP"/>
    <property type="match status" value="1"/>
</dbReference>
<dbReference type="AlphaFoldDB" id="A0A078AR51"/>
<dbReference type="SMART" id="SM00220">
    <property type="entry name" value="S_TKc"/>
    <property type="match status" value="1"/>
</dbReference>
<evidence type="ECO:0000256" key="8">
    <source>
        <dbReference type="ARBA" id="ARBA00047899"/>
    </source>
</evidence>
<comment type="catalytic activity">
    <reaction evidence="8">
        <text>L-threonyl-[protein] + ATP = O-phospho-L-threonyl-[protein] + ADP + H(+)</text>
        <dbReference type="Rhea" id="RHEA:46608"/>
        <dbReference type="Rhea" id="RHEA-COMP:11060"/>
        <dbReference type="Rhea" id="RHEA-COMP:11605"/>
        <dbReference type="ChEBI" id="CHEBI:15378"/>
        <dbReference type="ChEBI" id="CHEBI:30013"/>
        <dbReference type="ChEBI" id="CHEBI:30616"/>
        <dbReference type="ChEBI" id="CHEBI:61977"/>
        <dbReference type="ChEBI" id="CHEBI:456216"/>
        <dbReference type="EC" id="2.7.11.1"/>
    </reaction>
</comment>
<evidence type="ECO:0000256" key="4">
    <source>
        <dbReference type="ARBA" id="ARBA00022679"/>
    </source>
</evidence>
<dbReference type="InParanoid" id="A0A078AR51"/>
<evidence type="ECO:0000256" key="10">
    <source>
        <dbReference type="PROSITE-ProRule" id="PRU10141"/>
    </source>
</evidence>
<evidence type="ECO:0000259" key="12">
    <source>
        <dbReference type="PROSITE" id="PS50011"/>
    </source>
</evidence>
<protein>
    <recommendedName>
        <fullName evidence="2">non-specific serine/threonine protein kinase</fullName>
        <ecNumber evidence="2">2.7.11.1</ecNumber>
    </recommendedName>
</protein>
<comment type="subunit">
    <text evidence="1">Monomer.</text>
</comment>
<feature type="binding site" evidence="10">
    <location>
        <position position="37"/>
    </location>
    <ligand>
        <name>ATP</name>
        <dbReference type="ChEBI" id="CHEBI:30616"/>
    </ligand>
</feature>
<dbReference type="InterPro" id="IPR017441">
    <property type="entry name" value="Protein_kinase_ATP_BS"/>
</dbReference>
<dbReference type="EMBL" id="CCKQ01013235">
    <property type="protein sequence ID" value="CDW84880.1"/>
    <property type="molecule type" value="Genomic_DNA"/>
</dbReference>
<evidence type="ECO:0000256" key="11">
    <source>
        <dbReference type="RuleBase" id="RU000304"/>
    </source>
</evidence>
<dbReference type="GO" id="GO:0005524">
    <property type="term" value="F:ATP binding"/>
    <property type="evidence" value="ECO:0007669"/>
    <property type="project" value="UniProtKB-UniRule"/>
</dbReference>
<dbReference type="PANTHER" id="PTHR43895:SF32">
    <property type="entry name" value="SERINE_THREONINE-PROTEIN KINASE CHK1"/>
    <property type="match status" value="1"/>
</dbReference>
<keyword evidence="7 10" id="KW-0067">ATP-binding</keyword>
<accession>A0A078AR51</accession>
<dbReference type="FunFam" id="1.10.510.10:FF:000571">
    <property type="entry name" value="Maternal embryonic leucine zipper kinase"/>
    <property type="match status" value="1"/>
</dbReference>
<evidence type="ECO:0000313" key="13">
    <source>
        <dbReference type="EMBL" id="CDW84880.1"/>
    </source>
</evidence>
<dbReference type="OMA" id="GGNPEFF"/>
<dbReference type="PROSITE" id="PS00108">
    <property type="entry name" value="PROTEIN_KINASE_ST"/>
    <property type="match status" value="1"/>
</dbReference>
<dbReference type="GO" id="GO:0007165">
    <property type="term" value="P:signal transduction"/>
    <property type="evidence" value="ECO:0007669"/>
    <property type="project" value="TreeGrafter"/>
</dbReference>
<evidence type="ECO:0000256" key="2">
    <source>
        <dbReference type="ARBA" id="ARBA00012513"/>
    </source>
</evidence>
<comment type="similarity">
    <text evidence="11">Belongs to the protein kinase superfamily.</text>
</comment>
<dbReference type="PROSITE" id="PS50011">
    <property type="entry name" value="PROTEIN_KINASE_DOM"/>
    <property type="match status" value="1"/>
</dbReference>
<keyword evidence="3 11" id="KW-0723">Serine/threonine-protein kinase</keyword>
<dbReference type="Pfam" id="PF00069">
    <property type="entry name" value="Pkinase"/>
    <property type="match status" value="1"/>
</dbReference>
<keyword evidence="5 10" id="KW-0547">Nucleotide-binding</keyword>
<evidence type="ECO:0000256" key="6">
    <source>
        <dbReference type="ARBA" id="ARBA00022777"/>
    </source>
</evidence>
<dbReference type="GO" id="GO:0004674">
    <property type="term" value="F:protein serine/threonine kinase activity"/>
    <property type="evidence" value="ECO:0007669"/>
    <property type="project" value="UniProtKB-KW"/>
</dbReference>
<evidence type="ECO:0000256" key="1">
    <source>
        <dbReference type="ARBA" id="ARBA00011245"/>
    </source>
</evidence>
<dbReference type="OrthoDB" id="307646at2759"/>
<dbReference type="Gene3D" id="3.30.310.80">
    <property type="entry name" value="Kinase associated domain 1, KA1"/>
    <property type="match status" value="1"/>
</dbReference>
<evidence type="ECO:0000256" key="9">
    <source>
        <dbReference type="ARBA" id="ARBA00048679"/>
    </source>
</evidence>
<dbReference type="Gene3D" id="1.10.510.10">
    <property type="entry name" value="Transferase(Phosphotransferase) domain 1"/>
    <property type="match status" value="1"/>
</dbReference>
<keyword evidence="14" id="KW-1185">Reference proteome</keyword>
<dbReference type="SUPFAM" id="SSF56112">
    <property type="entry name" value="Protein kinase-like (PK-like)"/>
    <property type="match status" value="1"/>
</dbReference>
<dbReference type="Proteomes" id="UP000039865">
    <property type="component" value="Unassembled WGS sequence"/>
</dbReference>
<evidence type="ECO:0000256" key="3">
    <source>
        <dbReference type="ARBA" id="ARBA00022527"/>
    </source>
</evidence>
<keyword evidence="6 13" id="KW-0418">Kinase</keyword>
<sequence length="477" mass="54742">MPSQLGKYTLIRTLGSGANSKVKLGLDKTTNRYFAVKILKKGNPNLDSKFLELVMTEVHTMSQLNHPNIVNLVEYGKDGVVEKSTGVKEPVIYIVLELATGGELFDYVATTGRFSEPIARFYFHQLIEGLEYVHNKGVVHRDLKPENVLYDQFFNLKIADFGFAAPLEGRDGSGYCKTKLGTESYMAPEIHMRKPYNGTSVDLFASAIILFITFTQHPPFTKAVPEDPFYKLLCANRPDLFWKAHSKNKPNGADFFSEEFKNLITVMLQFNPTQRISLAEVKAHPWYNGPVATIEDIQQEFANRKGKIDAENEAKRLAKEQERANRATGGYAAQRRVYRKGVVQRSHETGDRDVDLEEESKWQIEEIKRNLEEYNPIVKKTTEFFTTELPDDILDELVGYFEEKGYKPEVAKDKYKMKVQVLKEKENEPIVDLSIQITKAAVDKYCVEFLRLDGDQFDFFKQYNIIKEELDLEDTVY</sequence>
<evidence type="ECO:0000313" key="14">
    <source>
        <dbReference type="Proteomes" id="UP000039865"/>
    </source>
</evidence>
<organism evidence="13 14">
    <name type="scientific">Stylonychia lemnae</name>
    <name type="common">Ciliate</name>
    <dbReference type="NCBI Taxonomy" id="5949"/>
    <lineage>
        <taxon>Eukaryota</taxon>
        <taxon>Sar</taxon>
        <taxon>Alveolata</taxon>
        <taxon>Ciliophora</taxon>
        <taxon>Intramacronucleata</taxon>
        <taxon>Spirotrichea</taxon>
        <taxon>Stichotrichia</taxon>
        <taxon>Sporadotrichida</taxon>
        <taxon>Oxytrichidae</taxon>
        <taxon>Stylonychinae</taxon>
        <taxon>Stylonychia</taxon>
    </lineage>
</organism>
<dbReference type="EC" id="2.7.11.1" evidence="2"/>
<evidence type="ECO:0000256" key="5">
    <source>
        <dbReference type="ARBA" id="ARBA00022741"/>
    </source>
</evidence>
<comment type="catalytic activity">
    <reaction evidence="9">
        <text>L-seryl-[protein] + ATP = O-phospho-L-seryl-[protein] + ADP + H(+)</text>
        <dbReference type="Rhea" id="RHEA:17989"/>
        <dbReference type="Rhea" id="RHEA-COMP:9863"/>
        <dbReference type="Rhea" id="RHEA-COMP:11604"/>
        <dbReference type="ChEBI" id="CHEBI:15378"/>
        <dbReference type="ChEBI" id="CHEBI:29999"/>
        <dbReference type="ChEBI" id="CHEBI:30616"/>
        <dbReference type="ChEBI" id="CHEBI:83421"/>
        <dbReference type="ChEBI" id="CHEBI:456216"/>
        <dbReference type="EC" id="2.7.11.1"/>
    </reaction>
</comment>
<dbReference type="InterPro" id="IPR011009">
    <property type="entry name" value="Kinase-like_dom_sf"/>
</dbReference>
<proteinExistence type="inferred from homology"/>